<dbReference type="InterPro" id="IPR010730">
    <property type="entry name" value="HET"/>
</dbReference>
<name>A0A9P4HDJ2_9PLEO</name>
<dbReference type="PANTHER" id="PTHR33112">
    <property type="entry name" value="DOMAIN PROTEIN, PUTATIVE-RELATED"/>
    <property type="match status" value="1"/>
</dbReference>
<accession>A0A9P4HDJ2</accession>
<evidence type="ECO:0000259" key="2">
    <source>
        <dbReference type="Pfam" id="PF06985"/>
    </source>
</evidence>
<feature type="domain" description="Heterokaryon incompatibility" evidence="2">
    <location>
        <begin position="56"/>
        <end position="209"/>
    </location>
</feature>
<dbReference type="PANTHER" id="PTHR33112:SF9">
    <property type="entry name" value="HETEROKARYON INCOMPATIBILITY DOMAIN-CONTAINING PROTEIN"/>
    <property type="match status" value="1"/>
</dbReference>
<keyword evidence="4" id="KW-1185">Reference proteome</keyword>
<organism evidence="3 4">
    <name type="scientific">Setomelanomma holmii</name>
    <dbReference type="NCBI Taxonomy" id="210430"/>
    <lineage>
        <taxon>Eukaryota</taxon>
        <taxon>Fungi</taxon>
        <taxon>Dikarya</taxon>
        <taxon>Ascomycota</taxon>
        <taxon>Pezizomycotina</taxon>
        <taxon>Dothideomycetes</taxon>
        <taxon>Pleosporomycetidae</taxon>
        <taxon>Pleosporales</taxon>
        <taxon>Pleosporineae</taxon>
        <taxon>Phaeosphaeriaceae</taxon>
        <taxon>Setomelanomma</taxon>
    </lineage>
</organism>
<protein>
    <submittedName>
        <fullName evidence="3">HET-domain-containing protein</fullName>
    </submittedName>
</protein>
<dbReference type="Pfam" id="PF06985">
    <property type="entry name" value="HET"/>
    <property type="match status" value="1"/>
</dbReference>
<dbReference type="OrthoDB" id="5362512at2759"/>
<dbReference type="EMBL" id="ML978170">
    <property type="protein sequence ID" value="KAF2032785.1"/>
    <property type="molecule type" value="Genomic_DNA"/>
</dbReference>
<evidence type="ECO:0000313" key="3">
    <source>
        <dbReference type="EMBL" id="KAF2032785.1"/>
    </source>
</evidence>
<comment type="caution">
    <text evidence="3">The sequence shown here is derived from an EMBL/GenBank/DDBJ whole genome shotgun (WGS) entry which is preliminary data.</text>
</comment>
<feature type="compositionally biased region" description="Basic and acidic residues" evidence="1">
    <location>
        <begin position="266"/>
        <end position="275"/>
    </location>
</feature>
<sequence>MIRKWLIRCERTHSTCQYVDDSPEPYLPTRVLELQGPRRILLRVFPPHQPRTRGRYACLSHCWGGTVPLRTTSTSIKAFQDEGIPWDVFPKTFQDALDMTHSLGLQYIWIDSLCILQDSLDDWRHEGSKMAEIYSGAYVTLAATNAPGSHFGFYAHVEDDEYHRTHILPDPEISGASFEIIVRKDIQRYENDFLSGKLPLLKRAWAFQERLLSPRVVHFADDMLYWECKEITACELDNYNVHENALRDPIRMSRGSNDPELLPYDGPKRRGDDHKSRVRRNWHLIVRQYTRCNLTFRQDMLPALQGVANYVQNERKCSYYAGIWEDNAWFDLLWYLKEPAAARNPQYRAPSWSWASTEGGV</sequence>
<gene>
    <name evidence="3" type="ORF">EK21DRAFT_59949</name>
</gene>
<feature type="region of interest" description="Disordered" evidence="1">
    <location>
        <begin position="250"/>
        <end position="275"/>
    </location>
</feature>
<dbReference type="AlphaFoldDB" id="A0A9P4HDJ2"/>
<feature type="non-terminal residue" evidence="3">
    <location>
        <position position="361"/>
    </location>
</feature>
<dbReference type="Proteomes" id="UP000799777">
    <property type="component" value="Unassembled WGS sequence"/>
</dbReference>
<reference evidence="3" key="1">
    <citation type="journal article" date="2020" name="Stud. Mycol.">
        <title>101 Dothideomycetes genomes: a test case for predicting lifestyles and emergence of pathogens.</title>
        <authorList>
            <person name="Haridas S."/>
            <person name="Albert R."/>
            <person name="Binder M."/>
            <person name="Bloem J."/>
            <person name="Labutti K."/>
            <person name="Salamov A."/>
            <person name="Andreopoulos B."/>
            <person name="Baker S."/>
            <person name="Barry K."/>
            <person name="Bills G."/>
            <person name="Bluhm B."/>
            <person name="Cannon C."/>
            <person name="Castanera R."/>
            <person name="Culley D."/>
            <person name="Daum C."/>
            <person name="Ezra D."/>
            <person name="Gonzalez J."/>
            <person name="Henrissat B."/>
            <person name="Kuo A."/>
            <person name="Liang C."/>
            <person name="Lipzen A."/>
            <person name="Lutzoni F."/>
            <person name="Magnuson J."/>
            <person name="Mondo S."/>
            <person name="Nolan M."/>
            <person name="Ohm R."/>
            <person name="Pangilinan J."/>
            <person name="Park H.-J."/>
            <person name="Ramirez L."/>
            <person name="Alfaro M."/>
            <person name="Sun H."/>
            <person name="Tritt A."/>
            <person name="Yoshinaga Y."/>
            <person name="Zwiers L.-H."/>
            <person name="Turgeon B."/>
            <person name="Goodwin S."/>
            <person name="Spatafora J."/>
            <person name="Crous P."/>
            <person name="Grigoriev I."/>
        </authorList>
    </citation>
    <scope>NUCLEOTIDE SEQUENCE</scope>
    <source>
        <strain evidence="3">CBS 110217</strain>
    </source>
</reference>
<evidence type="ECO:0000313" key="4">
    <source>
        <dbReference type="Proteomes" id="UP000799777"/>
    </source>
</evidence>
<evidence type="ECO:0000256" key="1">
    <source>
        <dbReference type="SAM" id="MobiDB-lite"/>
    </source>
</evidence>
<proteinExistence type="predicted"/>